<dbReference type="SMART" id="SM00710">
    <property type="entry name" value="PbH1"/>
    <property type="match status" value="6"/>
</dbReference>
<dbReference type="PANTHER" id="PTHR43308">
    <property type="entry name" value="OUTER MEMBRANE PROTEIN ALPHA-RELATED"/>
    <property type="match status" value="1"/>
</dbReference>
<dbReference type="CDD" id="cd23432">
    <property type="entry name" value="beta-trefoil_Ricin_EndoBetaGal-like"/>
    <property type="match status" value="7"/>
</dbReference>
<feature type="domain" description="CBM6" evidence="2">
    <location>
        <begin position="1055"/>
        <end position="1176"/>
    </location>
</feature>
<evidence type="ECO:0000259" key="3">
    <source>
        <dbReference type="PROSITE" id="PS51272"/>
    </source>
</evidence>
<comment type="caution">
    <text evidence="4">The sequence shown here is derived from an EMBL/GenBank/DDBJ whole genome shotgun (WGS) entry which is preliminary data.</text>
</comment>
<keyword evidence="1" id="KW-0732">Signal</keyword>
<dbReference type="EMBL" id="JBHTAI010000007">
    <property type="protein sequence ID" value="MFC7149386.1"/>
    <property type="molecule type" value="Genomic_DNA"/>
</dbReference>
<dbReference type="Pfam" id="PF00395">
    <property type="entry name" value="SLH"/>
    <property type="match status" value="3"/>
</dbReference>
<dbReference type="InterPro" id="IPR001119">
    <property type="entry name" value="SLH_dom"/>
</dbReference>
<dbReference type="InterPro" id="IPR006626">
    <property type="entry name" value="PbH1"/>
</dbReference>
<protein>
    <submittedName>
        <fullName evidence="4">S-layer homology domain-containing protein</fullName>
    </submittedName>
</protein>
<dbReference type="RefSeq" id="WP_378051585.1">
    <property type="nucleotide sequence ID" value="NZ_JBHMDN010000034.1"/>
</dbReference>
<name>A0ABW2FB38_9BACL</name>
<dbReference type="InterPro" id="IPR012334">
    <property type="entry name" value="Pectin_lyas_fold"/>
</dbReference>
<evidence type="ECO:0000259" key="2">
    <source>
        <dbReference type="PROSITE" id="PS51175"/>
    </source>
</evidence>
<proteinExistence type="predicted"/>
<sequence>MARMKRMLLLLLVTLLAWPAIPAGAEGASDGGGLPEGPSGYVRLKNKWQSNYLYEGSDGVVRYGATSADDRASHWQVETEDSYSRLKNRATGHYITVESGMERTDPLRSLPLTGSTLDDQWVIEASNRPGFYVIKNARDPAGNYVIHEENQLGYAQYSNDINVTFESPQWAFEPAEDTAPVRLANQYRAGQYLYEDAEGFVKYGPLPATDSSSHWYLDVQSEPGDGTQTVRIRNRATGHVVTQGVFFDKIKALPPGPGNPAESEWTMAPNADPSYVFFRNAAAMQQDPPLTYVLNTQFEEDTNARSNDWAQPEWGSALWRAELAPDTAPRRIYNFTPAATGSDYLYDDNGLVKVGALNAADPGRSSAYLWVSEDYDGAKRLRNLSTGRYVSERNIAVASDPLETREAPVSDGGDRWLLQPSTEYDDYVSVQSAVYSNRYIHIADSLGWAQSGEVDPDLNAAQWLFEDPEFASDGSPVYVRIQNEWQPFVLYEDANGELKYGNAAASDQRAQWEIERYEGRKRIKNRATGHYVSLGTAAPGRIGVSGGDASGLAARWIIQELGGGVKLIQNLGDRQDGSGQDKYVHLQGLNKYAEYGVINSGWGSPRWRFVIVRDAEPTTFRFKSKTTGQYLYEVYTEGDAGELKFGSVSADDLSSVWFKEDTGDGVGTYRLKNMRSGNYVSMEHFAAGGHELEDAPNVPLQTIKQIYPTWGSVKWYVEPGAEAEDVQLRSGWTGAHYVYDDGSGAVKVRKNAAGDDTAQFAAEEAELPDASLPAGEVRIRSAANGMYLYENGGGIVMYGTPEEHNGYSHWRIVVEAGDHKLVNRVTGHAIRVSSTGRMIESAERTDAGDPPYRWSVEPAPDGVSYVIRSAMPGIDDELLNVQAGAGYAERGLYPISFGSVQWTLEEAPAEFDAPSWDEGRNGNTATPIQDEANYIRILTSADSSGGLRTLYESGGRLLLGPADKSDEAAQWLLQDFNGRKLLKNRATGGYATIGAEGDGALNAQWTIEERLGYNVLRNASQGAGSLTASTAGVSHGASANANNSLWTFEPLASDVKYEAEEAFAGAGVAIGSSGTGFSGSGYAENFAQDKGRLSFAVHAQSAGTYEAVIRYRNTGGESALNIVVNGYSAEALTLPEAADWTDAVVDVALRSGMNSLALETAAPGGDGIAVDYAVVKASVNKNYRGATVPYTTYEAEHAATNGEVIGPSRTYLEIASEASGRQAVRLDETGQYVEFKLTKPANSIVLRYAMPDSADGAGIEADLALYVNGVFRQNLHLTSKHAWEYGSYPWSNDPSQGSGHRFFDEAHALIGDVPAGATIRLQKDASSAADYYVIDLADMEQADGPYAMPDNFLSIADYGAVADDGIDDTAAFLDAMAAAKTSGQGLWIPSGEFTFGDDPIELDDVTIRGAGMWHTTLLGAKFFGRGTNIRVYDLLIDGDLNVRDDEASTHAFEGAFGIGSVIEHVWVEHSKTGLWLTRPKTGTELTEGLYMMGLRLRNLMADGINFCVGTSDSMMEQTDIRYPGDDGIAMWSAEGVASVNNTARFNTVSLPWLADNIVVFGGRDNKIQDNIAKDTIVNGAGIAVSTRFNPVPFSGTTIVERNTLVRTGSYDTGYGTNLGAIWLFASDKDLNGSVIVRDNVAIDSTHSGIFVHGSFAVDNLLLQNIVVDGAGTNGIEVSSDVRGEVELDNVIVRGDRVAPVGALPGGFALTERNAGLVSLRPAFQVRLNGGSPGALRLRPDQTGTLQIRDASGANVTSSAVVRLEPSTVASLDANGRIAAAALGNALVTVQVGGVTQAYTLIVAAGSGGSGNGGYSGGGGGGSGNTAGETAANDARLTEAEAGPDKTIRFETGGGEIGTVSFSADALRTFAEAHPDAFLRIGHGGASLTFPSALIARLLEEAGADGREGVWTFSIGKPDADTLGRVGEQAGKQGIKTIGEPVDFTIGLYRDGKPVKVFKHFGGTFVERTIELAEAADQSLAAAFRYDPDTGELRYVPVRFETEDGKTIAVIRSMSNSVYVVASLAGQRAFRDVRGHWAEREIERLSARTILNGVSADEFAPGRTVTRAEFAAMLARALGLGGSGAEAGFADVRSGDWFAEAVSAAAQIGIVEGGTDGRFRPGATITREQMAVMAARALGLTGVSSGEASGAAANLKDLNTLKAWSVEPVRLVLEAGIMRGNPSGLFAPEDAATRAEAAVIIVRLLEAMKLI</sequence>
<dbReference type="InterPro" id="IPR005084">
    <property type="entry name" value="CBM6"/>
</dbReference>
<dbReference type="InterPro" id="IPR011050">
    <property type="entry name" value="Pectin_lyase_fold/virulence"/>
</dbReference>
<feature type="chain" id="PRO_5047422305" evidence="1">
    <location>
        <begin position="26"/>
        <end position="2210"/>
    </location>
</feature>
<dbReference type="InterPro" id="IPR055149">
    <property type="entry name" value="Agl_cat_D2"/>
</dbReference>
<dbReference type="Gene3D" id="2.160.20.10">
    <property type="entry name" value="Single-stranded right-handed beta-helix, Pectin lyase-like"/>
    <property type="match status" value="1"/>
</dbReference>
<evidence type="ECO:0000313" key="4">
    <source>
        <dbReference type="EMBL" id="MFC7149386.1"/>
    </source>
</evidence>
<accession>A0ABW2FB38</accession>
<organism evidence="4 5">
    <name type="scientific">Cohnella cellulosilytica</name>
    <dbReference type="NCBI Taxonomy" id="986710"/>
    <lineage>
        <taxon>Bacteria</taxon>
        <taxon>Bacillati</taxon>
        <taxon>Bacillota</taxon>
        <taxon>Bacilli</taxon>
        <taxon>Bacillales</taxon>
        <taxon>Paenibacillaceae</taxon>
        <taxon>Cohnella</taxon>
    </lineage>
</organism>
<feature type="domain" description="SLH" evidence="3">
    <location>
        <begin position="2084"/>
        <end position="2147"/>
    </location>
</feature>
<dbReference type="CDD" id="cd14490">
    <property type="entry name" value="CBM6-CBM35-CBM36_like_1"/>
    <property type="match status" value="1"/>
</dbReference>
<dbReference type="InterPro" id="IPR008979">
    <property type="entry name" value="Galactose-bd-like_sf"/>
</dbReference>
<evidence type="ECO:0000313" key="5">
    <source>
        <dbReference type="Proteomes" id="UP001596378"/>
    </source>
</evidence>
<dbReference type="InterPro" id="IPR035992">
    <property type="entry name" value="Ricin_B-like_lectins"/>
</dbReference>
<feature type="domain" description="SLH" evidence="3">
    <location>
        <begin position="2024"/>
        <end position="2083"/>
    </location>
</feature>
<evidence type="ECO:0000256" key="1">
    <source>
        <dbReference type="SAM" id="SignalP"/>
    </source>
</evidence>
<dbReference type="PROSITE" id="PS51175">
    <property type="entry name" value="CBM6"/>
    <property type="match status" value="1"/>
</dbReference>
<feature type="domain" description="SLH" evidence="3">
    <location>
        <begin position="2151"/>
        <end position="2210"/>
    </location>
</feature>
<keyword evidence="5" id="KW-1185">Reference proteome</keyword>
<feature type="signal peptide" evidence="1">
    <location>
        <begin position="1"/>
        <end position="25"/>
    </location>
</feature>
<dbReference type="Pfam" id="PF22815">
    <property type="entry name" value="CatAgl_D1"/>
    <property type="match status" value="1"/>
</dbReference>
<dbReference type="Pfam" id="PF16990">
    <property type="entry name" value="CBM_35"/>
    <property type="match status" value="1"/>
</dbReference>
<dbReference type="Gene3D" id="2.60.120.260">
    <property type="entry name" value="Galactose-binding domain-like"/>
    <property type="match status" value="2"/>
</dbReference>
<dbReference type="Proteomes" id="UP001596378">
    <property type="component" value="Unassembled WGS sequence"/>
</dbReference>
<gene>
    <name evidence="4" type="ORF">ACFQMJ_12685</name>
</gene>
<dbReference type="InterPro" id="IPR033801">
    <property type="entry name" value="CBM6-CBM35-CBM36-like_1"/>
</dbReference>
<dbReference type="SUPFAM" id="SSF50370">
    <property type="entry name" value="Ricin B-like lectins"/>
    <property type="match status" value="1"/>
</dbReference>
<dbReference type="SUPFAM" id="SSF51126">
    <property type="entry name" value="Pectin lyase-like"/>
    <property type="match status" value="1"/>
</dbReference>
<dbReference type="SUPFAM" id="SSF49785">
    <property type="entry name" value="Galactose-binding domain-like"/>
    <property type="match status" value="1"/>
</dbReference>
<dbReference type="InterPro" id="IPR051465">
    <property type="entry name" value="Cell_Envelope_Struct_Comp"/>
</dbReference>
<dbReference type="PANTHER" id="PTHR43308:SF5">
    <property type="entry name" value="S-LAYER PROTEIN _ PEPTIDOGLYCAN ENDO-BETA-N-ACETYLGLUCOSAMINIDASE"/>
    <property type="match status" value="1"/>
</dbReference>
<dbReference type="Pfam" id="PF22816">
    <property type="entry name" value="CatAgl_D2"/>
    <property type="match status" value="1"/>
</dbReference>
<dbReference type="Gene3D" id="2.80.10.50">
    <property type="match status" value="7"/>
</dbReference>
<dbReference type="PROSITE" id="PS51272">
    <property type="entry name" value="SLH"/>
    <property type="match status" value="3"/>
</dbReference>
<reference evidence="5" key="1">
    <citation type="journal article" date="2019" name="Int. J. Syst. Evol. Microbiol.">
        <title>The Global Catalogue of Microorganisms (GCM) 10K type strain sequencing project: providing services to taxonomists for standard genome sequencing and annotation.</title>
        <authorList>
            <consortium name="The Broad Institute Genomics Platform"/>
            <consortium name="The Broad Institute Genome Sequencing Center for Infectious Disease"/>
            <person name="Wu L."/>
            <person name="Ma J."/>
        </authorList>
    </citation>
    <scope>NUCLEOTIDE SEQUENCE [LARGE SCALE GENOMIC DNA]</scope>
    <source>
        <strain evidence="5">KCTC 12907</strain>
    </source>
</reference>